<organism evidence="2 3">
    <name type="scientific">Natronococcus pandeyae</name>
    <dbReference type="NCBI Taxonomy" id="2055836"/>
    <lineage>
        <taxon>Archaea</taxon>
        <taxon>Methanobacteriati</taxon>
        <taxon>Methanobacteriota</taxon>
        <taxon>Stenosarchaea group</taxon>
        <taxon>Halobacteria</taxon>
        <taxon>Halobacteriales</taxon>
        <taxon>Natrialbaceae</taxon>
        <taxon>Natronococcus</taxon>
    </lineage>
</organism>
<dbReference type="RefSeq" id="WP_148857862.1">
    <property type="nucleotide sequence ID" value="NZ_PHNJ01000004.1"/>
</dbReference>
<reference evidence="2" key="1">
    <citation type="submission" date="2017-11" db="EMBL/GenBank/DDBJ databases">
        <authorList>
            <person name="Kajale S.C."/>
            <person name="Sharma A."/>
        </authorList>
    </citation>
    <scope>NUCLEOTIDE SEQUENCE</scope>
    <source>
        <strain evidence="2">LS1_42</strain>
    </source>
</reference>
<accession>A0A8J8Q1U9</accession>
<feature type="compositionally biased region" description="Acidic residues" evidence="1">
    <location>
        <begin position="72"/>
        <end position="114"/>
    </location>
</feature>
<comment type="caution">
    <text evidence="2">The sequence shown here is derived from an EMBL/GenBank/DDBJ whole genome shotgun (WGS) entry which is preliminary data.</text>
</comment>
<gene>
    <name evidence="2" type="ORF">CV102_10150</name>
</gene>
<evidence type="ECO:0008006" key="4">
    <source>
        <dbReference type="Google" id="ProtNLM"/>
    </source>
</evidence>
<protein>
    <recommendedName>
        <fullName evidence="4">MYXO-CTERM domain-containing protein</fullName>
    </recommendedName>
</protein>
<keyword evidence="3" id="KW-1185">Reference proteome</keyword>
<dbReference type="AlphaFoldDB" id="A0A8J8Q1U9"/>
<feature type="region of interest" description="Disordered" evidence="1">
    <location>
        <begin position="71"/>
        <end position="118"/>
    </location>
</feature>
<evidence type="ECO:0000313" key="2">
    <source>
        <dbReference type="EMBL" id="TYL38861.1"/>
    </source>
</evidence>
<dbReference type="OrthoDB" id="206502at2157"/>
<feature type="region of interest" description="Disordered" evidence="1">
    <location>
        <begin position="142"/>
        <end position="184"/>
    </location>
</feature>
<dbReference type="EMBL" id="PHNJ01000004">
    <property type="protein sequence ID" value="TYL38861.1"/>
    <property type="molecule type" value="Genomic_DNA"/>
</dbReference>
<sequence length="184" mass="19814">MADTEEEKTLSEIVVTELVEQGMDSPMRDSILEAVEASEGDTTGGSSSLPLAGALFGLGAAVGYLAGRESPELEETSLEDIQEPEIIEDITEDSEEAEEADGEAEAEAEAEEPESSSGRLSRLLLVLGILAGIAVLRRRFASGEDEEWEPIEEFEPATDLDEDETEDDEEGEEVEAETGDETEE</sequence>
<dbReference type="Proteomes" id="UP000766904">
    <property type="component" value="Unassembled WGS sequence"/>
</dbReference>
<evidence type="ECO:0000313" key="3">
    <source>
        <dbReference type="Proteomes" id="UP000766904"/>
    </source>
</evidence>
<feature type="compositionally biased region" description="Acidic residues" evidence="1">
    <location>
        <begin position="143"/>
        <end position="184"/>
    </location>
</feature>
<evidence type="ECO:0000256" key="1">
    <source>
        <dbReference type="SAM" id="MobiDB-lite"/>
    </source>
</evidence>
<proteinExistence type="predicted"/>
<name>A0A8J8Q1U9_9EURY</name>